<evidence type="ECO:0000313" key="1">
    <source>
        <dbReference type="EMBL" id="VAW34911.1"/>
    </source>
</evidence>
<proteinExistence type="predicted"/>
<name>A0A3B0UV99_9ZZZZ</name>
<protein>
    <submittedName>
        <fullName evidence="1">Uncharacterized protein</fullName>
    </submittedName>
</protein>
<dbReference type="AlphaFoldDB" id="A0A3B0UV99"/>
<organism evidence="1">
    <name type="scientific">hydrothermal vent metagenome</name>
    <dbReference type="NCBI Taxonomy" id="652676"/>
    <lineage>
        <taxon>unclassified sequences</taxon>
        <taxon>metagenomes</taxon>
        <taxon>ecological metagenomes</taxon>
    </lineage>
</organism>
<gene>
    <name evidence="1" type="ORF">MNBD_GAMMA01-2174</name>
</gene>
<accession>A0A3B0UV99</accession>
<dbReference type="EMBL" id="UOEW01000089">
    <property type="protein sequence ID" value="VAW34911.1"/>
    <property type="molecule type" value="Genomic_DNA"/>
</dbReference>
<reference evidence="1" key="1">
    <citation type="submission" date="2018-06" db="EMBL/GenBank/DDBJ databases">
        <authorList>
            <person name="Zhirakovskaya E."/>
        </authorList>
    </citation>
    <scope>NUCLEOTIDE SEQUENCE</scope>
</reference>
<sequence>MTTKTKLSPLTLIIIAAVLLFVAAVVWKATHVDNSEEVYVPVIEKTKSSNKNKRVVIEDTFDIEHPEGSIEEQREKYSANMNKHIMFRSPEELMEVIIRFQEQGNDEKANEYIDFLLRRYPDYEMKQ</sequence>